<gene>
    <name evidence="3" type="ORF">EC9_16380</name>
</gene>
<dbReference type="EMBL" id="CP036261">
    <property type="protein sequence ID" value="QDS87460.1"/>
    <property type="molecule type" value="Genomic_DNA"/>
</dbReference>
<evidence type="ECO:0000313" key="3">
    <source>
        <dbReference type="EMBL" id="QDS87460.1"/>
    </source>
</evidence>
<organism evidence="3 4">
    <name type="scientific">Rosistilla ulvae</name>
    <dbReference type="NCBI Taxonomy" id="1930277"/>
    <lineage>
        <taxon>Bacteria</taxon>
        <taxon>Pseudomonadati</taxon>
        <taxon>Planctomycetota</taxon>
        <taxon>Planctomycetia</taxon>
        <taxon>Pirellulales</taxon>
        <taxon>Pirellulaceae</taxon>
        <taxon>Rosistilla</taxon>
    </lineage>
</organism>
<dbReference type="Pfam" id="PF04784">
    <property type="entry name" value="DUF547"/>
    <property type="match status" value="1"/>
</dbReference>
<feature type="signal peptide" evidence="1">
    <location>
        <begin position="1"/>
        <end position="25"/>
    </location>
</feature>
<keyword evidence="1" id="KW-0732">Signal</keyword>
<sequence precursor="true">MLNKYAKSAVVAFLFIVASDPVASAGSPVYVGTRVAANQQVSIDQIDHSTWDTILRKYVDANGMVNYQGLKASAADRQALSRYLNRLSSANPNAPATPGSTLAFWINAYNAVTVQGILREYPTSSIRNHTAKLWGYNIWKDLQLYVGGKPYSLDQMEHEVLRKKGEPRIHFAIVCASIGCPRLLNEAYVAERIQDQLDANAKDFFSRSQNFRYDAPARKFQLSSILDWFGEDFGGDQATQLKKIAPWLPSPAAQQAARQNAVRVSYLDYNWNLNAQSAGR</sequence>
<dbReference type="RefSeq" id="WP_145343832.1">
    <property type="nucleotide sequence ID" value="NZ_CP036261.1"/>
</dbReference>
<keyword evidence="4" id="KW-1185">Reference proteome</keyword>
<feature type="chain" id="PRO_5022004935" description="DUF547 domain-containing protein" evidence="1">
    <location>
        <begin position="26"/>
        <end position="280"/>
    </location>
</feature>
<dbReference type="PANTHER" id="PTHR46361">
    <property type="entry name" value="ELECTRON CARRIER/ PROTEIN DISULFIDE OXIDOREDUCTASE"/>
    <property type="match status" value="1"/>
</dbReference>
<proteinExistence type="predicted"/>
<evidence type="ECO:0000256" key="1">
    <source>
        <dbReference type="SAM" id="SignalP"/>
    </source>
</evidence>
<dbReference type="AlphaFoldDB" id="A0A517LXW8"/>
<dbReference type="PANTHER" id="PTHR46361:SF3">
    <property type="entry name" value="ELECTRON CARRIER_ PROTEIN DISULFIDE OXIDOREDUCTASE"/>
    <property type="match status" value="1"/>
</dbReference>
<evidence type="ECO:0000313" key="4">
    <source>
        <dbReference type="Proteomes" id="UP000319557"/>
    </source>
</evidence>
<dbReference type="OrthoDB" id="526867at2"/>
<feature type="domain" description="DUF547" evidence="2">
    <location>
        <begin position="100"/>
        <end position="204"/>
    </location>
</feature>
<protein>
    <recommendedName>
        <fullName evidence="2">DUF547 domain-containing protein</fullName>
    </recommendedName>
</protein>
<name>A0A517LXW8_9BACT</name>
<accession>A0A517LXW8</accession>
<dbReference type="KEGG" id="ruv:EC9_16380"/>
<dbReference type="Proteomes" id="UP000319557">
    <property type="component" value="Chromosome"/>
</dbReference>
<dbReference type="InterPro" id="IPR006869">
    <property type="entry name" value="DUF547"/>
</dbReference>
<evidence type="ECO:0000259" key="2">
    <source>
        <dbReference type="Pfam" id="PF04784"/>
    </source>
</evidence>
<reference evidence="3 4" key="1">
    <citation type="submission" date="2019-02" db="EMBL/GenBank/DDBJ databases">
        <title>Deep-cultivation of Planctomycetes and their phenomic and genomic characterization uncovers novel biology.</title>
        <authorList>
            <person name="Wiegand S."/>
            <person name="Jogler M."/>
            <person name="Boedeker C."/>
            <person name="Pinto D."/>
            <person name="Vollmers J."/>
            <person name="Rivas-Marin E."/>
            <person name="Kohn T."/>
            <person name="Peeters S.H."/>
            <person name="Heuer A."/>
            <person name="Rast P."/>
            <person name="Oberbeckmann S."/>
            <person name="Bunk B."/>
            <person name="Jeske O."/>
            <person name="Meyerdierks A."/>
            <person name="Storesund J.E."/>
            <person name="Kallscheuer N."/>
            <person name="Luecker S."/>
            <person name="Lage O.M."/>
            <person name="Pohl T."/>
            <person name="Merkel B.J."/>
            <person name="Hornburger P."/>
            <person name="Mueller R.-W."/>
            <person name="Bruemmer F."/>
            <person name="Labrenz M."/>
            <person name="Spormann A.M."/>
            <person name="Op den Camp H."/>
            <person name="Overmann J."/>
            <person name="Amann R."/>
            <person name="Jetten M.S.M."/>
            <person name="Mascher T."/>
            <person name="Medema M.H."/>
            <person name="Devos D.P."/>
            <person name="Kaster A.-K."/>
            <person name="Ovreas L."/>
            <person name="Rohde M."/>
            <person name="Galperin M.Y."/>
            <person name="Jogler C."/>
        </authorList>
    </citation>
    <scope>NUCLEOTIDE SEQUENCE [LARGE SCALE GENOMIC DNA]</scope>
    <source>
        <strain evidence="3 4">EC9</strain>
    </source>
</reference>